<reference evidence="6 7" key="1">
    <citation type="submission" date="2023-11" db="EMBL/GenBank/DDBJ databases">
        <title>Plant-associative lifestyle of Vibrio porteresiae and its evolutionary dynamics.</title>
        <authorList>
            <person name="Rameshkumar N."/>
            <person name="Kirti K."/>
        </authorList>
    </citation>
    <scope>NUCLEOTIDE SEQUENCE [LARGE SCALE GENOMIC DNA]</scope>
    <source>
        <strain evidence="6 7">MSSRF30</strain>
    </source>
</reference>
<dbReference type="InterPro" id="IPR023772">
    <property type="entry name" value="DNA-bd_HTH_TetR-type_CS"/>
</dbReference>
<keyword evidence="1" id="KW-0805">Transcription regulation</keyword>
<evidence type="ECO:0000256" key="1">
    <source>
        <dbReference type="ARBA" id="ARBA00023015"/>
    </source>
</evidence>
<feature type="domain" description="HTH tetR-type" evidence="5">
    <location>
        <begin position="18"/>
        <end position="78"/>
    </location>
</feature>
<dbReference type="EMBL" id="CP138204">
    <property type="protein sequence ID" value="WPC76221.1"/>
    <property type="molecule type" value="Genomic_DNA"/>
</dbReference>
<organism evidence="6 7">
    <name type="scientific">Vibrio porteresiae DSM 19223</name>
    <dbReference type="NCBI Taxonomy" id="1123496"/>
    <lineage>
        <taxon>Bacteria</taxon>
        <taxon>Pseudomonadati</taxon>
        <taxon>Pseudomonadota</taxon>
        <taxon>Gammaproteobacteria</taxon>
        <taxon>Vibrionales</taxon>
        <taxon>Vibrionaceae</taxon>
        <taxon>Vibrio</taxon>
    </lineage>
</organism>
<evidence type="ECO:0000256" key="3">
    <source>
        <dbReference type="ARBA" id="ARBA00023163"/>
    </source>
</evidence>
<dbReference type="Gene3D" id="1.10.357.10">
    <property type="entry name" value="Tetracycline Repressor, domain 2"/>
    <property type="match status" value="1"/>
</dbReference>
<dbReference type="PROSITE" id="PS01081">
    <property type="entry name" value="HTH_TETR_1"/>
    <property type="match status" value="1"/>
</dbReference>
<protein>
    <submittedName>
        <fullName evidence="6">TetR/AcrR family transcriptional regulator</fullName>
    </submittedName>
</protein>
<dbReference type="PROSITE" id="PS50977">
    <property type="entry name" value="HTH_TETR_2"/>
    <property type="match status" value="1"/>
</dbReference>
<proteinExistence type="predicted"/>
<dbReference type="Gene3D" id="1.10.10.60">
    <property type="entry name" value="Homeodomain-like"/>
    <property type="match status" value="1"/>
</dbReference>
<dbReference type="PANTHER" id="PTHR47506">
    <property type="entry name" value="TRANSCRIPTIONAL REGULATORY PROTEIN"/>
    <property type="match status" value="1"/>
</dbReference>
<evidence type="ECO:0000313" key="6">
    <source>
        <dbReference type="EMBL" id="WPC76221.1"/>
    </source>
</evidence>
<gene>
    <name evidence="6" type="ORF">R8Z52_16975</name>
</gene>
<feature type="DNA-binding region" description="H-T-H motif" evidence="4">
    <location>
        <begin position="41"/>
        <end position="60"/>
    </location>
</feature>
<dbReference type="Proteomes" id="UP001304071">
    <property type="component" value="Chromosome 2"/>
</dbReference>
<accession>A0ABZ0QJN5</accession>
<dbReference type="Pfam" id="PF00440">
    <property type="entry name" value="TetR_N"/>
    <property type="match status" value="1"/>
</dbReference>
<keyword evidence="7" id="KW-1185">Reference proteome</keyword>
<dbReference type="SUPFAM" id="SSF48498">
    <property type="entry name" value="Tetracyclin repressor-like, C-terminal domain"/>
    <property type="match status" value="1"/>
</dbReference>
<sequence>MKNTHSTTQSPQRGRPRQFDRESALMQAMLLFWRKGFSATSVSDLTSSMGISSPSLYAAFGSKEDLYAEALTYYQQIYTSKLWADFDAALTAREAFESYLMNSIKQFVLANEENHPAGCMLGLSTVGNEGNAILGKIVSEAREKTLQRLDRRLEKAVAEGELSAKSATGRARFYLAVLGGISLQARDGANREELESIVRQTLSVWNSDH</sequence>
<evidence type="ECO:0000259" key="5">
    <source>
        <dbReference type="PROSITE" id="PS50977"/>
    </source>
</evidence>
<name>A0ABZ0QJN5_9VIBR</name>
<dbReference type="InterPro" id="IPR001647">
    <property type="entry name" value="HTH_TetR"/>
</dbReference>
<evidence type="ECO:0000313" key="7">
    <source>
        <dbReference type="Proteomes" id="UP001304071"/>
    </source>
</evidence>
<dbReference type="InterPro" id="IPR009057">
    <property type="entry name" value="Homeodomain-like_sf"/>
</dbReference>
<dbReference type="PANTHER" id="PTHR47506:SF1">
    <property type="entry name" value="HTH-TYPE TRANSCRIPTIONAL REGULATOR YJDC"/>
    <property type="match status" value="1"/>
</dbReference>
<evidence type="ECO:0000256" key="2">
    <source>
        <dbReference type="ARBA" id="ARBA00023125"/>
    </source>
</evidence>
<keyword evidence="3" id="KW-0804">Transcription</keyword>
<dbReference type="InterPro" id="IPR036271">
    <property type="entry name" value="Tet_transcr_reg_TetR-rel_C_sf"/>
</dbReference>
<keyword evidence="2 4" id="KW-0238">DNA-binding</keyword>
<dbReference type="RefSeq" id="WP_261896640.1">
    <property type="nucleotide sequence ID" value="NZ_AP024896.1"/>
</dbReference>
<dbReference type="SUPFAM" id="SSF46689">
    <property type="entry name" value="Homeodomain-like"/>
    <property type="match status" value="1"/>
</dbReference>
<evidence type="ECO:0000256" key="4">
    <source>
        <dbReference type="PROSITE-ProRule" id="PRU00335"/>
    </source>
</evidence>